<keyword evidence="6" id="KW-1185">Reference proteome</keyword>
<organism evidence="5 6">
    <name type="scientific">Fumia xinanensis</name>
    <dbReference type="NCBI Taxonomy" id="2763659"/>
    <lineage>
        <taxon>Bacteria</taxon>
        <taxon>Bacillati</taxon>
        <taxon>Bacillota</taxon>
        <taxon>Clostridia</taxon>
        <taxon>Eubacteriales</taxon>
        <taxon>Oscillospiraceae</taxon>
        <taxon>Fumia</taxon>
    </lineage>
</organism>
<keyword evidence="2" id="KW-0808">Transferase</keyword>
<protein>
    <submittedName>
        <fullName evidence="5">Adenine methyltransferase</fullName>
    </submittedName>
</protein>
<dbReference type="PANTHER" id="PTHR12829:SF7">
    <property type="entry name" value="N6-ADENOSINE-METHYLTRANSFERASE CATALYTIC SUBUNIT"/>
    <property type="match status" value="1"/>
</dbReference>
<dbReference type="PANTHER" id="PTHR12829">
    <property type="entry name" value="N6-ADENOSINE-METHYLTRANSFERASE"/>
    <property type="match status" value="1"/>
</dbReference>
<gene>
    <name evidence="5" type="ORF">H8710_11930</name>
</gene>
<keyword evidence="1 5" id="KW-0489">Methyltransferase</keyword>
<dbReference type="GO" id="GO:0032259">
    <property type="term" value="P:methylation"/>
    <property type="evidence" value="ECO:0007669"/>
    <property type="project" value="UniProtKB-KW"/>
</dbReference>
<dbReference type="GO" id="GO:0008757">
    <property type="term" value="F:S-adenosylmethionine-dependent methyltransferase activity"/>
    <property type="evidence" value="ECO:0007669"/>
    <property type="project" value="UniProtKB-ARBA"/>
</dbReference>
<name>A0A926I3M4_9FIRM</name>
<comment type="caution">
    <text evidence="5">The sequence shown here is derived from an EMBL/GenBank/DDBJ whole genome shotgun (WGS) entry which is preliminary data.</text>
</comment>
<dbReference type="PROSITE" id="PS51143">
    <property type="entry name" value="MT_A70"/>
    <property type="match status" value="1"/>
</dbReference>
<keyword evidence="3" id="KW-0949">S-adenosyl-L-methionine</keyword>
<dbReference type="EMBL" id="JACRSV010000004">
    <property type="protein sequence ID" value="MBC8560773.1"/>
    <property type="molecule type" value="Genomic_DNA"/>
</dbReference>
<sequence length="150" mass="17229">MYSKNNLRGTAESHYPTMSLEEIQKIPVQNIADANCALFLWTTFPLLQDSFSVLKAWGFLYKTVAFVWIKQNKKSDTLFWGLGNWTRANAEFCLLATKGYPKRQSAAVHQVIISHIEEHSKKPDETRTRIVKLLGDLPRVELFARQKTEG</sequence>
<evidence type="ECO:0000256" key="3">
    <source>
        <dbReference type="ARBA" id="ARBA00022691"/>
    </source>
</evidence>
<evidence type="ECO:0000256" key="4">
    <source>
        <dbReference type="PROSITE-ProRule" id="PRU00489"/>
    </source>
</evidence>
<dbReference type="Proteomes" id="UP000610760">
    <property type="component" value="Unassembled WGS sequence"/>
</dbReference>
<dbReference type="Pfam" id="PF05063">
    <property type="entry name" value="MT-A70"/>
    <property type="match status" value="1"/>
</dbReference>
<dbReference type="InterPro" id="IPR007757">
    <property type="entry name" value="MT-A70-like"/>
</dbReference>
<comment type="similarity">
    <text evidence="4">Belongs to the MT-A70-like family.</text>
</comment>
<dbReference type="AlphaFoldDB" id="A0A926I3M4"/>
<evidence type="ECO:0000256" key="2">
    <source>
        <dbReference type="ARBA" id="ARBA00022679"/>
    </source>
</evidence>
<reference evidence="5" key="1">
    <citation type="submission" date="2020-08" db="EMBL/GenBank/DDBJ databases">
        <title>Genome public.</title>
        <authorList>
            <person name="Liu C."/>
            <person name="Sun Q."/>
        </authorList>
    </citation>
    <scope>NUCLEOTIDE SEQUENCE</scope>
    <source>
        <strain evidence="5">NSJ-33</strain>
    </source>
</reference>
<dbReference type="GO" id="GO:0008173">
    <property type="term" value="F:RNA methyltransferase activity"/>
    <property type="evidence" value="ECO:0007669"/>
    <property type="project" value="UniProtKB-ARBA"/>
</dbReference>
<evidence type="ECO:0000256" key="1">
    <source>
        <dbReference type="ARBA" id="ARBA00022603"/>
    </source>
</evidence>
<evidence type="ECO:0000313" key="5">
    <source>
        <dbReference type="EMBL" id="MBC8560773.1"/>
    </source>
</evidence>
<proteinExistence type="inferred from homology"/>
<evidence type="ECO:0000313" key="6">
    <source>
        <dbReference type="Proteomes" id="UP000610760"/>
    </source>
</evidence>
<accession>A0A926I3M4</accession>